<dbReference type="EMBL" id="JBGNUJ010000002">
    <property type="protein sequence ID" value="KAL3963164.1"/>
    <property type="molecule type" value="Genomic_DNA"/>
</dbReference>
<dbReference type="Proteomes" id="UP001638806">
    <property type="component" value="Unassembled WGS sequence"/>
</dbReference>
<sequence>MAAAGAAAFGIKEFKDRKDQEKRERRSRERRSREREDERRRYDEDERRRRDDYADDRHGHCSQSPPTASGGAYYPPYPSTPGPATGGPNYAPYPDAAGNPPREYQPYMPQDYMGYVPPPPPGPPPAPEPGLGGGYPPQGPPGPPPPARLVHRDHHRLLPGHRLLVAITRQTIFQVGLFYPLSPKSSQTMERHKREQAASADASPDRADDYDMVDRDEESGERPSFRRRRSSDPSSDRPIVRHARGRDTDAGDDVEDLPDRFDSQGRPLDGRSATHSRWTTRRGTFERPAQRPGGWNVQGAWQVSGTEQEAVDRLVRNVTGALEGQRSWMSVIGDVIGGGLLPPPGAGHGEGQDHDDEDDGRRRRRGR</sequence>
<gene>
    <name evidence="1" type="ORF">ACCO45_000168</name>
</gene>
<comment type="caution">
    <text evidence="1">The sequence shown here is derived from an EMBL/GenBank/DDBJ whole genome shotgun (WGS) entry which is preliminary data.</text>
</comment>
<name>A0ACC4E5Z2_PURLI</name>
<proteinExistence type="predicted"/>
<evidence type="ECO:0000313" key="1">
    <source>
        <dbReference type="EMBL" id="KAL3963164.1"/>
    </source>
</evidence>
<reference evidence="1" key="1">
    <citation type="submission" date="2024-12" db="EMBL/GenBank/DDBJ databases">
        <title>Comparative genomics and development of molecular markers within Purpureocillium lilacinum and among Purpureocillium species.</title>
        <authorList>
            <person name="Yeh Z.-Y."/>
            <person name="Ni N.-T."/>
            <person name="Lo P.-H."/>
            <person name="Mushyakhwo K."/>
            <person name="Lin C.-F."/>
            <person name="Nai Y.-S."/>
        </authorList>
    </citation>
    <scope>NUCLEOTIDE SEQUENCE</scope>
    <source>
        <strain evidence="1">NCHU-NPUST-175</strain>
    </source>
</reference>
<keyword evidence="2" id="KW-1185">Reference proteome</keyword>
<protein>
    <submittedName>
        <fullName evidence="1">Uncharacterized protein</fullName>
    </submittedName>
</protein>
<organism evidence="1 2">
    <name type="scientific">Purpureocillium lilacinum</name>
    <name type="common">Paecilomyces lilacinus</name>
    <dbReference type="NCBI Taxonomy" id="33203"/>
    <lineage>
        <taxon>Eukaryota</taxon>
        <taxon>Fungi</taxon>
        <taxon>Dikarya</taxon>
        <taxon>Ascomycota</taxon>
        <taxon>Pezizomycotina</taxon>
        <taxon>Sordariomycetes</taxon>
        <taxon>Hypocreomycetidae</taxon>
        <taxon>Hypocreales</taxon>
        <taxon>Ophiocordycipitaceae</taxon>
        <taxon>Purpureocillium</taxon>
    </lineage>
</organism>
<evidence type="ECO:0000313" key="2">
    <source>
        <dbReference type="Proteomes" id="UP001638806"/>
    </source>
</evidence>
<accession>A0ACC4E5Z2</accession>